<accession>A0A5P8N8M0</accession>
<dbReference type="PANTHER" id="PTHR11360">
    <property type="entry name" value="MONOCARBOXYLATE TRANSPORTER"/>
    <property type="match status" value="1"/>
</dbReference>
<dbReference type="Gene3D" id="1.20.1250.20">
    <property type="entry name" value="MFS general substrate transporter like domains"/>
    <property type="match status" value="2"/>
</dbReference>
<dbReference type="InterPro" id="IPR050327">
    <property type="entry name" value="Proton-linked_MCT"/>
</dbReference>
<evidence type="ECO:0000256" key="3">
    <source>
        <dbReference type="SAM" id="Phobius"/>
    </source>
</evidence>
<dbReference type="Pfam" id="PF07690">
    <property type="entry name" value="MFS_1"/>
    <property type="match status" value="1"/>
</dbReference>
<keyword evidence="3" id="KW-1133">Transmembrane helix</keyword>
<evidence type="ECO:0000256" key="2">
    <source>
        <dbReference type="ARBA" id="ARBA00006727"/>
    </source>
</evidence>
<dbReference type="AlphaFoldDB" id="A0A5P8N8M0"/>
<feature type="transmembrane region" description="Helical" evidence="3">
    <location>
        <begin position="303"/>
        <end position="325"/>
    </location>
</feature>
<dbReference type="InterPro" id="IPR036259">
    <property type="entry name" value="MFS_trans_sf"/>
</dbReference>
<dbReference type="GO" id="GO:0022857">
    <property type="term" value="F:transmembrane transporter activity"/>
    <property type="evidence" value="ECO:0007669"/>
    <property type="project" value="InterPro"/>
</dbReference>
<gene>
    <name evidence="4" type="ORF">g4434</name>
</gene>
<sequence>MEESERIDTEKRDDISLVQISTDDTPSKKIEVPEGGRQGWMTVAAVFFFNCATWASNSAYAIYLAHYLKYNTFEGGTKLDYAAVGGIAFSAGLLFGPLIKLLMKMTSVRMSIIIGAVFQFVGLMLCAFSTKLWEIYCTQGLLIGFGLAFISMPAMTIIPQWFRKKRSLASSIGSMGSGIGGIVFNLALQAIIRTISLRWALIIQALMCLSCTTTGLILVRTRSEEIKTSMVIWDSSMLREKAVWLFIGYVMFTILGYVVMLYNLADFTISLGYSSHDGSVVACMVSVGVVFGRPSIGRLSDIFGPVTTSIFGHLVVGILCLAMWIPARNLATAIAFAIIQGGLMGSIWVVIAPISARLVGLRKLEVAMCMIWVVIGVFGMVSPVIGIKLRGSAPEGSQYDVSQYKYPAVWCGVVYLVSSICLWFMRAYLIVRDQEAERSSSHEDNDELKIHVTWTQIMRNLFSKSATRTV</sequence>
<dbReference type="EMBL" id="MK890649">
    <property type="protein sequence ID" value="QFR37154.1"/>
    <property type="molecule type" value="Genomic_DNA"/>
</dbReference>
<feature type="transmembrane region" description="Helical" evidence="3">
    <location>
        <begin position="142"/>
        <end position="162"/>
    </location>
</feature>
<dbReference type="InterPro" id="IPR011701">
    <property type="entry name" value="MFS"/>
</dbReference>
<reference evidence="4" key="1">
    <citation type="journal article" date="2019" name="Front. Microbiol.">
        <title>An Overview of Genes From Cyberlindnera americana, a Symbiont Yeast Isolated From the Gut of the Bark Beetle Dendroctonus rhizophagus (Curculionidae: Scolytinae), Involved in the Detoxification Process Using Genome and Transcriptome Data.</title>
        <authorList>
            <person name="Soto-Robles L.V."/>
            <person name="Torres-Banda V."/>
            <person name="Rivera-Orduna F.N."/>
            <person name="Curiel-Quesada E."/>
            <person name="Hidalgo-Lara M.E."/>
            <person name="Zuniga G."/>
        </authorList>
    </citation>
    <scope>NUCLEOTIDE SEQUENCE</scope>
    <source>
        <strain evidence="4">ChDrAdgY46</strain>
    </source>
</reference>
<organism evidence="4">
    <name type="scientific">Cyberlindnera americana</name>
    <dbReference type="NCBI Taxonomy" id="36016"/>
    <lineage>
        <taxon>Eukaryota</taxon>
        <taxon>Fungi</taxon>
        <taxon>Dikarya</taxon>
        <taxon>Ascomycota</taxon>
        <taxon>Saccharomycotina</taxon>
        <taxon>Saccharomycetes</taxon>
        <taxon>Phaffomycetales</taxon>
        <taxon>Phaffomycetaceae</taxon>
        <taxon>Cyberlindnera</taxon>
    </lineage>
</organism>
<dbReference type="PANTHER" id="PTHR11360:SF315">
    <property type="entry name" value="TRANSPORTER MCH2-RELATED"/>
    <property type="match status" value="1"/>
</dbReference>
<feature type="transmembrane region" description="Helical" evidence="3">
    <location>
        <begin position="198"/>
        <end position="221"/>
    </location>
</feature>
<dbReference type="GO" id="GO:0016020">
    <property type="term" value="C:membrane"/>
    <property type="evidence" value="ECO:0007669"/>
    <property type="project" value="UniProtKB-SubCell"/>
</dbReference>
<feature type="transmembrane region" description="Helical" evidence="3">
    <location>
        <begin position="242"/>
        <end position="265"/>
    </location>
</feature>
<proteinExistence type="inferred from homology"/>
<feature type="transmembrane region" description="Helical" evidence="3">
    <location>
        <begin position="366"/>
        <end position="387"/>
    </location>
</feature>
<feature type="transmembrane region" description="Helical" evidence="3">
    <location>
        <begin position="271"/>
        <end position="291"/>
    </location>
</feature>
<comment type="similarity">
    <text evidence="2">Belongs to the major facilitator superfamily. Monocarboxylate porter (TC 2.A.1.13) family.</text>
</comment>
<feature type="transmembrane region" description="Helical" evidence="3">
    <location>
        <begin position="110"/>
        <end position="130"/>
    </location>
</feature>
<name>A0A5P8N8M0_9ASCO</name>
<feature type="transmembrane region" description="Helical" evidence="3">
    <location>
        <begin position="39"/>
        <end position="63"/>
    </location>
</feature>
<keyword evidence="3" id="KW-0472">Membrane</keyword>
<feature type="transmembrane region" description="Helical" evidence="3">
    <location>
        <begin position="331"/>
        <end position="354"/>
    </location>
</feature>
<protein>
    <submittedName>
        <fullName evidence="4">MFS transporter</fullName>
    </submittedName>
</protein>
<dbReference type="SUPFAM" id="SSF103473">
    <property type="entry name" value="MFS general substrate transporter"/>
    <property type="match status" value="1"/>
</dbReference>
<feature type="transmembrane region" description="Helical" evidence="3">
    <location>
        <begin position="174"/>
        <end position="192"/>
    </location>
</feature>
<feature type="transmembrane region" description="Helical" evidence="3">
    <location>
        <begin position="83"/>
        <end position="103"/>
    </location>
</feature>
<evidence type="ECO:0000313" key="4">
    <source>
        <dbReference type="EMBL" id="QFR37154.1"/>
    </source>
</evidence>
<feature type="transmembrane region" description="Helical" evidence="3">
    <location>
        <begin position="407"/>
        <end position="429"/>
    </location>
</feature>
<evidence type="ECO:0000256" key="1">
    <source>
        <dbReference type="ARBA" id="ARBA00004141"/>
    </source>
</evidence>
<keyword evidence="3" id="KW-0812">Transmembrane</keyword>
<comment type="subcellular location">
    <subcellularLocation>
        <location evidence="1">Membrane</location>
        <topology evidence="1">Multi-pass membrane protein</topology>
    </subcellularLocation>
</comment>